<organism evidence="3">
    <name type="scientific">Herbiconiux sp. A18JL235</name>
    <dbReference type="NCBI Taxonomy" id="3152363"/>
    <lineage>
        <taxon>Bacteria</taxon>
        <taxon>Bacillati</taxon>
        <taxon>Actinomycetota</taxon>
        <taxon>Actinomycetes</taxon>
        <taxon>Micrococcales</taxon>
        <taxon>Microbacteriaceae</taxon>
        <taxon>Herbiconiux</taxon>
    </lineage>
</organism>
<dbReference type="GO" id="GO:0016491">
    <property type="term" value="F:oxidoreductase activity"/>
    <property type="evidence" value="ECO:0007669"/>
    <property type="project" value="UniProtKB-KW"/>
</dbReference>
<protein>
    <submittedName>
        <fullName evidence="3">SDR family NAD(P)-dependent oxidoreductase</fullName>
        <ecNumber evidence="3">1.1.1.-</ecNumber>
    </submittedName>
</protein>
<proteinExistence type="inferred from homology"/>
<dbReference type="InterPro" id="IPR020904">
    <property type="entry name" value="Sc_DH/Rdtase_CS"/>
</dbReference>
<dbReference type="InterPro" id="IPR050259">
    <property type="entry name" value="SDR"/>
</dbReference>
<dbReference type="PRINTS" id="PR00081">
    <property type="entry name" value="GDHRDH"/>
</dbReference>
<dbReference type="InterPro" id="IPR036291">
    <property type="entry name" value="NAD(P)-bd_dom_sf"/>
</dbReference>
<dbReference type="InterPro" id="IPR002347">
    <property type="entry name" value="SDR_fam"/>
</dbReference>
<evidence type="ECO:0000313" key="3">
    <source>
        <dbReference type="EMBL" id="XDI05898.1"/>
    </source>
</evidence>
<dbReference type="GO" id="GO:0032787">
    <property type="term" value="P:monocarboxylic acid metabolic process"/>
    <property type="evidence" value="ECO:0007669"/>
    <property type="project" value="UniProtKB-ARBA"/>
</dbReference>
<dbReference type="PANTHER" id="PTHR42879">
    <property type="entry name" value="3-OXOACYL-(ACYL-CARRIER-PROTEIN) REDUCTASE"/>
    <property type="match status" value="1"/>
</dbReference>
<reference evidence="3" key="1">
    <citation type="submission" date="2024-05" db="EMBL/GenBank/DDBJ databases">
        <title>Herbiconiux sp. A18JL235.</title>
        <authorList>
            <person name="Zhang G."/>
        </authorList>
    </citation>
    <scope>NUCLEOTIDE SEQUENCE</scope>
    <source>
        <strain evidence="3">A18JL235</strain>
    </source>
</reference>
<dbReference type="PRINTS" id="PR00080">
    <property type="entry name" value="SDRFAMILY"/>
</dbReference>
<dbReference type="Gene3D" id="3.40.50.720">
    <property type="entry name" value="NAD(P)-binding Rossmann-like Domain"/>
    <property type="match status" value="1"/>
</dbReference>
<evidence type="ECO:0000256" key="2">
    <source>
        <dbReference type="ARBA" id="ARBA00023002"/>
    </source>
</evidence>
<evidence type="ECO:0000256" key="1">
    <source>
        <dbReference type="ARBA" id="ARBA00006484"/>
    </source>
</evidence>
<dbReference type="FunFam" id="3.40.50.720:FF:000173">
    <property type="entry name" value="3-oxoacyl-[acyl-carrier protein] reductase"/>
    <property type="match status" value="1"/>
</dbReference>
<dbReference type="RefSeq" id="WP_368498286.1">
    <property type="nucleotide sequence ID" value="NZ_CP162511.1"/>
</dbReference>
<dbReference type="AlphaFoldDB" id="A0AB39BI78"/>
<sequence length="268" mass="27921">MTDGGSARENLSAARPRVVVVTGAAQGIGKAVAARFHADGHAVALLDIDPLVHETARQLAAAGPAPGAGAFAAVVSELADVGDDASVTAAIARVRERLGEVEVLVNNAGLSRHRDWRTITPADWDDALRVNLRSAFLVSRAVAPAMEAAGWGRIVNLSSVTYLGGQRHLLDYVSAKGGVIGFTRALARELGASGVTVNAVLPGAIQTESELASFPDQEALAKRMAEVQSVPRRGTVDDVAHAVAFLAEERSSFITGQSLVVDGGWYLD</sequence>
<name>A0AB39BI78_9MICO</name>
<dbReference type="PANTHER" id="PTHR42879:SF2">
    <property type="entry name" value="3-OXOACYL-[ACYL-CARRIER-PROTEIN] REDUCTASE FABG"/>
    <property type="match status" value="1"/>
</dbReference>
<accession>A0AB39BI78</accession>
<dbReference type="EC" id="1.1.1.-" evidence="3"/>
<keyword evidence="2 3" id="KW-0560">Oxidoreductase</keyword>
<dbReference type="Pfam" id="PF13561">
    <property type="entry name" value="adh_short_C2"/>
    <property type="match status" value="1"/>
</dbReference>
<gene>
    <name evidence="3" type="ORF">ABFY20_02035</name>
</gene>
<dbReference type="SUPFAM" id="SSF51735">
    <property type="entry name" value="NAD(P)-binding Rossmann-fold domains"/>
    <property type="match status" value="1"/>
</dbReference>
<comment type="similarity">
    <text evidence="1">Belongs to the short-chain dehydrogenases/reductases (SDR) family.</text>
</comment>
<dbReference type="EMBL" id="CP162511">
    <property type="protein sequence ID" value="XDI05898.1"/>
    <property type="molecule type" value="Genomic_DNA"/>
</dbReference>
<dbReference type="PROSITE" id="PS00061">
    <property type="entry name" value="ADH_SHORT"/>
    <property type="match status" value="1"/>
</dbReference>